<gene>
    <name evidence="1" type="ORF">QBC35DRAFT_482236</name>
</gene>
<protein>
    <submittedName>
        <fullName evidence="1">F-box domain-containing protein</fullName>
    </submittedName>
</protein>
<dbReference type="AlphaFoldDB" id="A0AAN6X3I0"/>
<reference evidence="1" key="1">
    <citation type="journal article" date="2023" name="Mol. Phylogenet. Evol.">
        <title>Genome-scale phylogeny and comparative genomics of the fungal order Sordariales.</title>
        <authorList>
            <person name="Hensen N."/>
            <person name="Bonometti L."/>
            <person name="Westerberg I."/>
            <person name="Brannstrom I.O."/>
            <person name="Guillou S."/>
            <person name="Cros-Aarteil S."/>
            <person name="Calhoun S."/>
            <person name="Haridas S."/>
            <person name="Kuo A."/>
            <person name="Mondo S."/>
            <person name="Pangilinan J."/>
            <person name="Riley R."/>
            <person name="LaButti K."/>
            <person name="Andreopoulos B."/>
            <person name="Lipzen A."/>
            <person name="Chen C."/>
            <person name="Yan M."/>
            <person name="Daum C."/>
            <person name="Ng V."/>
            <person name="Clum A."/>
            <person name="Steindorff A."/>
            <person name="Ohm R.A."/>
            <person name="Martin F."/>
            <person name="Silar P."/>
            <person name="Natvig D.O."/>
            <person name="Lalanne C."/>
            <person name="Gautier V."/>
            <person name="Ament-Velasquez S.L."/>
            <person name="Kruys A."/>
            <person name="Hutchinson M.I."/>
            <person name="Powell A.J."/>
            <person name="Barry K."/>
            <person name="Miller A.N."/>
            <person name="Grigoriev I.V."/>
            <person name="Debuchy R."/>
            <person name="Gladieux P."/>
            <person name="Hiltunen Thoren M."/>
            <person name="Johannesson H."/>
        </authorList>
    </citation>
    <scope>NUCLEOTIDE SEQUENCE</scope>
    <source>
        <strain evidence="1">PSN309</strain>
    </source>
</reference>
<evidence type="ECO:0000313" key="2">
    <source>
        <dbReference type="Proteomes" id="UP001302126"/>
    </source>
</evidence>
<organism evidence="1 2">
    <name type="scientific">Podospora australis</name>
    <dbReference type="NCBI Taxonomy" id="1536484"/>
    <lineage>
        <taxon>Eukaryota</taxon>
        <taxon>Fungi</taxon>
        <taxon>Dikarya</taxon>
        <taxon>Ascomycota</taxon>
        <taxon>Pezizomycotina</taxon>
        <taxon>Sordariomycetes</taxon>
        <taxon>Sordariomycetidae</taxon>
        <taxon>Sordariales</taxon>
        <taxon>Podosporaceae</taxon>
        <taxon>Podospora</taxon>
    </lineage>
</organism>
<keyword evidence="2" id="KW-1185">Reference proteome</keyword>
<reference evidence="1" key="2">
    <citation type="submission" date="2023-05" db="EMBL/GenBank/DDBJ databases">
        <authorList>
            <consortium name="Lawrence Berkeley National Laboratory"/>
            <person name="Steindorff A."/>
            <person name="Hensen N."/>
            <person name="Bonometti L."/>
            <person name="Westerberg I."/>
            <person name="Brannstrom I.O."/>
            <person name="Guillou S."/>
            <person name="Cros-Aarteil S."/>
            <person name="Calhoun S."/>
            <person name="Haridas S."/>
            <person name="Kuo A."/>
            <person name="Mondo S."/>
            <person name="Pangilinan J."/>
            <person name="Riley R."/>
            <person name="Labutti K."/>
            <person name="Andreopoulos B."/>
            <person name="Lipzen A."/>
            <person name="Chen C."/>
            <person name="Yanf M."/>
            <person name="Daum C."/>
            <person name="Ng V."/>
            <person name="Clum A."/>
            <person name="Ohm R."/>
            <person name="Martin F."/>
            <person name="Silar P."/>
            <person name="Natvig D."/>
            <person name="Lalanne C."/>
            <person name="Gautier V."/>
            <person name="Ament-Velasquez S.L."/>
            <person name="Kruys A."/>
            <person name="Hutchinson M.I."/>
            <person name="Powell A.J."/>
            <person name="Barry K."/>
            <person name="Miller A.N."/>
            <person name="Grigoriev I.V."/>
            <person name="Debuchy R."/>
            <person name="Gladieux P."/>
            <person name="Thoren M.H."/>
            <person name="Johannesson H."/>
        </authorList>
    </citation>
    <scope>NUCLEOTIDE SEQUENCE</scope>
    <source>
        <strain evidence="1">PSN309</strain>
    </source>
</reference>
<dbReference type="Proteomes" id="UP001302126">
    <property type="component" value="Unassembled WGS sequence"/>
</dbReference>
<name>A0AAN6X3I0_9PEZI</name>
<proteinExistence type="predicted"/>
<evidence type="ECO:0000313" key="1">
    <source>
        <dbReference type="EMBL" id="KAK4192956.1"/>
    </source>
</evidence>
<dbReference type="EMBL" id="MU864352">
    <property type="protein sequence ID" value="KAK4192956.1"/>
    <property type="molecule type" value="Genomic_DNA"/>
</dbReference>
<accession>A0AAN6X3I0</accession>
<sequence length="215" mass="24964">MQFCQANRRATQIIRSLPEYKAIVKYAPNVLRGALAIGVGNFFSVGTLYRKLRRYECDDCGDFAGYLFLLSCRRVCHFCLHYDMAYLPIYPGKARSHIQPRMTIVPGLYAMIGRRLDRLALIDRAFATPAERFIYHNRQTSKSWERPGHPLRYVSVVRAPWFNTAQGQAEWGFHCVGCSNLSRFPRHWRRKFTAATFKEHLEECGEITNGRHIDV</sequence>
<comment type="caution">
    <text evidence="1">The sequence shown here is derived from an EMBL/GenBank/DDBJ whole genome shotgun (WGS) entry which is preliminary data.</text>
</comment>